<dbReference type="PANTHER" id="PTHR43773">
    <property type="entry name" value="MAGNESIUM TRANSPORTER MGTE"/>
    <property type="match status" value="1"/>
</dbReference>
<dbReference type="EMBL" id="AP029170">
    <property type="protein sequence ID" value="BFD46235.1"/>
    <property type="molecule type" value="Genomic_DNA"/>
</dbReference>
<evidence type="ECO:0000256" key="7">
    <source>
        <dbReference type="ARBA" id="ARBA00023136"/>
    </source>
</evidence>
<proteinExistence type="inferred from homology"/>
<accession>A0AAT9G8T0</accession>
<name>A0AAT9G8T0_9RICK</name>
<evidence type="ECO:0000256" key="8">
    <source>
        <dbReference type="PROSITE-ProRule" id="PRU00703"/>
    </source>
</evidence>
<dbReference type="SUPFAM" id="SSF161093">
    <property type="entry name" value="MgtE membrane domain-like"/>
    <property type="match status" value="1"/>
</dbReference>
<evidence type="ECO:0000256" key="6">
    <source>
        <dbReference type="ARBA" id="ARBA00022989"/>
    </source>
</evidence>
<evidence type="ECO:0000313" key="11">
    <source>
        <dbReference type="EMBL" id="BFD46235.1"/>
    </source>
</evidence>
<sequence>MQNQSKNMLSIHQNQFDETFEHINNLLNNDEFGKAIEIMSNLHYADIADVLDNINQKTYKTILPLLQDTLKPETLVQLSVNSKPLIMQILGVQKSVQLINQLAIEDAVEVIEDLDDLTKEMILNNLKVEKRQQIIEGCTYPEDTVGRVIERNFVSFQEDWTVATAIDFIRHKHIAQDFHAAIVLDSKYRPIGSILLSTLLKHKGDKLVKDLMNPEFKITDVFTNLSELSFIFKQYALTIVPVVNKSGKLIGTVSIDSMLYIIEQQTEKDIMSLGGVHTQDTFYNLFYTVRHRFPWLFVNLITACITSIIINQFSITISKLITLAAIMPIVASMGGNAGTQAMTVTVRALANKDIHHNNVLRVILKEIAVCGFNGSILALVGALLSLAMLSDPNLSLIFSIAVILTFLIAGLFGSVIPITLHYLNIDPATGSGVFLTTITDSFAFFTFLTLAYTFLV</sequence>
<dbReference type="InterPro" id="IPR046342">
    <property type="entry name" value="CBS_dom_sf"/>
</dbReference>
<feature type="transmembrane region" description="Helical" evidence="9">
    <location>
        <begin position="396"/>
        <end position="420"/>
    </location>
</feature>
<evidence type="ECO:0000256" key="9">
    <source>
        <dbReference type="RuleBase" id="RU362011"/>
    </source>
</evidence>
<dbReference type="SMART" id="SM00924">
    <property type="entry name" value="MgtE_N"/>
    <property type="match status" value="1"/>
</dbReference>
<comment type="subunit">
    <text evidence="9">Homodimer.</text>
</comment>
<dbReference type="AlphaFoldDB" id="A0AAT9G8T0"/>
<evidence type="ECO:0000259" key="10">
    <source>
        <dbReference type="PROSITE" id="PS51371"/>
    </source>
</evidence>
<dbReference type="InterPro" id="IPR006667">
    <property type="entry name" value="SLC41_membr_dom"/>
</dbReference>
<dbReference type="Pfam" id="PF00571">
    <property type="entry name" value="CBS"/>
    <property type="match status" value="2"/>
</dbReference>
<evidence type="ECO:0000256" key="2">
    <source>
        <dbReference type="ARBA" id="ARBA00009749"/>
    </source>
</evidence>
<dbReference type="PANTHER" id="PTHR43773:SF1">
    <property type="entry name" value="MAGNESIUM TRANSPORTER MGTE"/>
    <property type="match status" value="1"/>
</dbReference>
<keyword evidence="8" id="KW-0129">CBS domain</keyword>
<gene>
    <name evidence="11" type="primary">mgtE</name>
    <name evidence="11" type="ORF">DMENIID0002_08810</name>
</gene>
<keyword evidence="3 9" id="KW-0813">Transport</keyword>
<dbReference type="InterPro" id="IPR000644">
    <property type="entry name" value="CBS_dom"/>
</dbReference>
<evidence type="ECO:0000256" key="5">
    <source>
        <dbReference type="ARBA" id="ARBA00022842"/>
    </source>
</evidence>
<dbReference type="CDD" id="cd04606">
    <property type="entry name" value="CBS_pair_Mg_transporter"/>
    <property type="match status" value="1"/>
</dbReference>
<keyword evidence="4 9" id="KW-0812">Transmembrane</keyword>
<feature type="transmembrane region" description="Helical" evidence="9">
    <location>
        <begin position="320"/>
        <end position="346"/>
    </location>
</feature>
<dbReference type="SUPFAM" id="SSF54631">
    <property type="entry name" value="CBS-domain pair"/>
    <property type="match status" value="1"/>
</dbReference>
<dbReference type="GO" id="GO:0005886">
    <property type="term" value="C:plasma membrane"/>
    <property type="evidence" value="ECO:0007669"/>
    <property type="project" value="UniProtKB-SubCell"/>
</dbReference>
<comment type="subcellular location">
    <subcellularLocation>
        <location evidence="9">Cell membrane</location>
        <topology evidence="9">Multi-pass membrane protein</topology>
    </subcellularLocation>
    <subcellularLocation>
        <location evidence="1">Membrane</location>
        <topology evidence="1">Multi-pass membrane protein</topology>
    </subcellularLocation>
</comment>
<feature type="transmembrane region" description="Helical" evidence="9">
    <location>
        <begin position="432"/>
        <end position="455"/>
    </location>
</feature>
<dbReference type="GO" id="GO:0015095">
    <property type="term" value="F:magnesium ion transmembrane transporter activity"/>
    <property type="evidence" value="ECO:0007669"/>
    <property type="project" value="UniProtKB-UniRule"/>
</dbReference>
<comment type="function">
    <text evidence="9">Acts as a magnesium transporter.</text>
</comment>
<keyword evidence="9" id="KW-0479">Metal-binding</keyword>
<dbReference type="Gene3D" id="3.10.580.10">
    <property type="entry name" value="CBS-domain"/>
    <property type="match status" value="1"/>
</dbReference>
<comment type="similarity">
    <text evidence="2 9">Belongs to the SLC41A transporter family.</text>
</comment>
<dbReference type="InterPro" id="IPR006668">
    <property type="entry name" value="Mg_transptr_MgtE_intracell_dom"/>
</dbReference>
<keyword evidence="5 9" id="KW-0460">Magnesium</keyword>
<feature type="domain" description="CBS" evidence="10">
    <location>
        <begin position="212"/>
        <end position="270"/>
    </location>
</feature>
<organism evidence="11">
    <name type="scientific">Candidatus Tisiphia endosymbiont of Sergentomyia squamirostris</name>
    <dbReference type="NCBI Taxonomy" id="3113639"/>
    <lineage>
        <taxon>Bacteria</taxon>
        <taxon>Pseudomonadati</taxon>
        <taxon>Pseudomonadota</taxon>
        <taxon>Alphaproteobacteria</taxon>
        <taxon>Rickettsiales</taxon>
        <taxon>Rickettsiaceae</taxon>
        <taxon>Rickettsieae</taxon>
        <taxon>Candidatus Tisiphia</taxon>
    </lineage>
</organism>
<feature type="transmembrane region" description="Helical" evidence="9">
    <location>
        <begin position="367"/>
        <end position="390"/>
    </location>
</feature>
<keyword evidence="9" id="KW-1003">Cell membrane</keyword>
<reference evidence="11" key="1">
    <citation type="submission" date="2024-01" db="EMBL/GenBank/DDBJ databases">
        <title>Sequencing the genomes of a sandfly, Sergentomyia squamirostris, and its two endosymbionts.</title>
        <authorList>
            <person name="Itokawa K."/>
            <person name="Sanjoba C."/>
        </authorList>
    </citation>
    <scope>NUCLEOTIDE SEQUENCE</scope>
    <source>
        <strain evidence="11">RiSSQ</strain>
    </source>
</reference>
<dbReference type="Pfam" id="PF01769">
    <property type="entry name" value="MgtE"/>
    <property type="match status" value="1"/>
</dbReference>
<keyword evidence="6 9" id="KW-1133">Transmembrane helix</keyword>
<dbReference type="GO" id="GO:0046872">
    <property type="term" value="F:metal ion binding"/>
    <property type="evidence" value="ECO:0007669"/>
    <property type="project" value="UniProtKB-KW"/>
</dbReference>
<feature type="transmembrane region" description="Helical" evidence="9">
    <location>
        <begin position="293"/>
        <end position="314"/>
    </location>
</feature>
<dbReference type="InterPro" id="IPR038076">
    <property type="entry name" value="MgtE_N_sf"/>
</dbReference>
<evidence type="ECO:0000256" key="3">
    <source>
        <dbReference type="ARBA" id="ARBA00022448"/>
    </source>
</evidence>
<evidence type="ECO:0000256" key="4">
    <source>
        <dbReference type="ARBA" id="ARBA00022692"/>
    </source>
</evidence>
<dbReference type="Pfam" id="PF03448">
    <property type="entry name" value="MgtE_N"/>
    <property type="match status" value="1"/>
</dbReference>
<dbReference type="InterPro" id="IPR006669">
    <property type="entry name" value="MgtE_transporter"/>
</dbReference>
<dbReference type="Gene3D" id="1.25.60.10">
    <property type="entry name" value="MgtE N-terminal domain-like"/>
    <property type="match status" value="1"/>
</dbReference>
<dbReference type="SUPFAM" id="SSF158791">
    <property type="entry name" value="MgtE N-terminal domain-like"/>
    <property type="match status" value="1"/>
</dbReference>
<dbReference type="PROSITE" id="PS51371">
    <property type="entry name" value="CBS"/>
    <property type="match status" value="1"/>
</dbReference>
<dbReference type="InterPro" id="IPR036739">
    <property type="entry name" value="SLC41_membr_dom_sf"/>
</dbReference>
<dbReference type="NCBIfam" id="TIGR00400">
    <property type="entry name" value="mgtE"/>
    <property type="match status" value="1"/>
</dbReference>
<protein>
    <recommendedName>
        <fullName evidence="9">Magnesium transporter MgtE</fullName>
    </recommendedName>
</protein>
<dbReference type="Gene3D" id="1.10.357.20">
    <property type="entry name" value="SLC41 divalent cation transporters, integral membrane domain"/>
    <property type="match status" value="1"/>
</dbReference>
<evidence type="ECO:0000256" key="1">
    <source>
        <dbReference type="ARBA" id="ARBA00004141"/>
    </source>
</evidence>
<keyword evidence="7 9" id="KW-0472">Membrane</keyword>